<feature type="region of interest" description="Disordered" evidence="3">
    <location>
        <begin position="91"/>
        <end position="122"/>
    </location>
</feature>
<dbReference type="Gene3D" id="3.30.260.10">
    <property type="entry name" value="TCP-1-like chaperonin intermediate domain"/>
    <property type="match status" value="1"/>
</dbReference>
<keyword evidence="2" id="KW-0143">Chaperone</keyword>
<reference evidence="5 6" key="1">
    <citation type="journal article" date="2020" name="IScience">
        <title>Genome Sequencing of the Endangered Kingdonia uniflora (Circaeasteraceae, Ranunculales) Reveals Potential Mechanisms of Evolutionary Specialization.</title>
        <authorList>
            <person name="Sun Y."/>
            <person name="Deng T."/>
            <person name="Zhang A."/>
            <person name="Moore M.J."/>
            <person name="Landis J.B."/>
            <person name="Lin N."/>
            <person name="Zhang H."/>
            <person name="Zhang X."/>
            <person name="Huang J."/>
            <person name="Zhang X."/>
            <person name="Sun H."/>
            <person name="Wang H."/>
        </authorList>
    </citation>
    <scope>NUCLEOTIDE SEQUENCE [LARGE SCALE GENOMIC DNA]</scope>
    <source>
        <strain evidence="5">TB1705</strain>
        <tissue evidence="5">Leaf</tissue>
    </source>
</reference>
<evidence type="ECO:0000256" key="1">
    <source>
        <dbReference type="ARBA" id="ARBA00006607"/>
    </source>
</evidence>
<keyword evidence="4" id="KW-0812">Transmembrane</keyword>
<dbReference type="GO" id="GO:0140662">
    <property type="term" value="F:ATP-dependent protein folding chaperone"/>
    <property type="evidence" value="ECO:0007669"/>
    <property type="project" value="InterPro"/>
</dbReference>
<comment type="caution">
    <text evidence="5">The sequence shown here is derived from an EMBL/GenBank/DDBJ whole genome shotgun (WGS) entry which is preliminary data.</text>
</comment>
<dbReference type="AlphaFoldDB" id="A0A7J7M1C5"/>
<protein>
    <submittedName>
        <fullName evidence="5">Uncharacterized protein</fullName>
    </submittedName>
</protein>
<organism evidence="5 6">
    <name type="scientific">Kingdonia uniflora</name>
    <dbReference type="NCBI Taxonomy" id="39325"/>
    <lineage>
        <taxon>Eukaryota</taxon>
        <taxon>Viridiplantae</taxon>
        <taxon>Streptophyta</taxon>
        <taxon>Embryophyta</taxon>
        <taxon>Tracheophyta</taxon>
        <taxon>Spermatophyta</taxon>
        <taxon>Magnoliopsida</taxon>
        <taxon>Ranunculales</taxon>
        <taxon>Circaeasteraceae</taxon>
        <taxon>Kingdonia</taxon>
    </lineage>
</organism>
<feature type="transmembrane region" description="Helical" evidence="4">
    <location>
        <begin position="350"/>
        <end position="371"/>
    </location>
</feature>
<evidence type="ECO:0000256" key="3">
    <source>
        <dbReference type="SAM" id="MobiDB-lite"/>
    </source>
</evidence>
<evidence type="ECO:0000256" key="2">
    <source>
        <dbReference type="ARBA" id="ARBA00023186"/>
    </source>
</evidence>
<keyword evidence="4" id="KW-1133">Transmembrane helix</keyword>
<evidence type="ECO:0000256" key="4">
    <source>
        <dbReference type="SAM" id="Phobius"/>
    </source>
</evidence>
<accession>A0A7J7M1C5</accession>
<feature type="compositionally biased region" description="Polar residues" evidence="3">
    <location>
        <begin position="103"/>
        <end position="114"/>
    </location>
</feature>
<keyword evidence="4" id="KW-0472">Membrane</keyword>
<dbReference type="PANTHER" id="PTHR45633">
    <property type="entry name" value="60 KDA HEAT SHOCK PROTEIN, MITOCHONDRIAL"/>
    <property type="match status" value="1"/>
</dbReference>
<dbReference type="GO" id="GO:0042026">
    <property type="term" value="P:protein refolding"/>
    <property type="evidence" value="ECO:0007669"/>
    <property type="project" value="InterPro"/>
</dbReference>
<keyword evidence="6" id="KW-1185">Reference proteome</keyword>
<sequence length="379" mass="41957">MSVKRASEECLPSDFSSLLGYNGDDDICGIHLKLEASCKEWVSTAATKCQEQQDERLLDRPLSSETLTTLCLQFLFLDNAEMGKDLEIGVPGIPDLEHDSPSEKLSTNLPGANQESKKDNRQLDKSWQELMSKEPIEEVTGQVAYPMGSVVNSNNVSEASKNISMVPEIKEKAISNAGNLTSVELSSKRLRGHGDTRFTTHENHNILRRSDLSAFSREEVGLSLDKAEKEVLGHAAKVVLTKEVTTIVGNESTQDAVAEQNYEKKKLNERIAKISCGVAVIQVGADIVKRALSYLLKLIAKNIGNNRSVVMEKVLFSDNFKYGYNAATGKYEDLMASYYRSYQSKLHFKATVLSTVALVVMLLFSLNILFFDSNIGINM</sequence>
<dbReference type="Proteomes" id="UP000541444">
    <property type="component" value="Unassembled WGS sequence"/>
</dbReference>
<comment type="similarity">
    <text evidence="1">Belongs to the chaperonin (HSP60) family.</text>
</comment>
<gene>
    <name evidence="5" type="ORF">GIB67_042622</name>
</gene>
<evidence type="ECO:0000313" key="6">
    <source>
        <dbReference type="Proteomes" id="UP000541444"/>
    </source>
</evidence>
<dbReference type="EMBL" id="JACGCM010001844">
    <property type="protein sequence ID" value="KAF6148663.1"/>
    <property type="molecule type" value="Genomic_DNA"/>
</dbReference>
<name>A0A7J7M1C5_9MAGN</name>
<dbReference type="InterPro" id="IPR027413">
    <property type="entry name" value="GROEL-like_equatorial_sf"/>
</dbReference>
<evidence type="ECO:0000313" key="5">
    <source>
        <dbReference type="EMBL" id="KAF6148663.1"/>
    </source>
</evidence>
<dbReference type="Gene3D" id="3.50.7.10">
    <property type="entry name" value="GroEL"/>
    <property type="match status" value="1"/>
</dbReference>
<proteinExistence type="inferred from homology"/>
<dbReference type="InterPro" id="IPR027410">
    <property type="entry name" value="TCP-1-like_intermed_sf"/>
</dbReference>
<dbReference type="InterPro" id="IPR001844">
    <property type="entry name" value="Cpn60/GroEL"/>
</dbReference>
<dbReference type="InterPro" id="IPR027409">
    <property type="entry name" value="GroEL-like_apical_dom_sf"/>
</dbReference>
<dbReference type="SUPFAM" id="SSF52029">
    <property type="entry name" value="GroEL apical domain-like"/>
    <property type="match status" value="1"/>
</dbReference>
<dbReference type="SUPFAM" id="SSF48592">
    <property type="entry name" value="GroEL equatorial domain-like"/>
    <property type="match status" value="1"/>
</dbReference>
<dbReference type="Gene3D" id="1.10.560.10">
    <property type="entry name" value="GroEL-like equatorial domain"/>
    <property type="match status" value="1"/>
</dbReference>